<keyword evidence="4" id="KW-1185">Reference proteome</keyword>
<evidence type="ECO:0000313" key="3">
    <source>
        <dbReference type="EMBL" id="KAF5650120.1"/>
    </source>
</evidence>
<accession>A0A8H5W9C4</accession>
<dbReference type="AlphaFoldDB" id="A0A8H5W9C4"/>
<dbReference type="RefSeq" id="XP_037212210.1">
    <property type="nucleotide sequence ID" value="XM_037353505.1"/>
</dbReference>
<dbReference type="InterPro" id="IPR010730">
    <property type="entry name" value="HET"/>
</dbReference>
<dbReference type="OrthoDB" id="47007at2759"/>
<dbReference type="PANTHER" id="PTHR33112:SF10">
    <property type="entry name" value="TOL"/>
    <property type="match status" value="1"/>
</dbReference>
<comment type="caution">
    <text evidence="3">The sequence shown here is derived from an EMBL/GenBank/DDBJ whole genome shotgun (WGS) entry which is preliminary data.</text>
</comment>
<name>A0A8H5W9C4_9HYPO</name>
<evidence type="ECO:0000259" key="2">
    <source>
        <dbReference type="Pfam" id="PF06985"/>
    </source>
</evidence>
<dbReference type="PANTHER" id="PTHR33112">
    <property type="entry name" value="DOMAIN PROTEIN, PUTATIVE-RELATED"/>
    <property type="match status" value="1"/>
</dbReference>
<proteinExistence type="predicted"/>
<feature type="compositionally biased region" description="Basic and acidic residues" evidence="1">
    <location>
        <begin position="280"/>
        <end position="300"/>
    </location>
</feature>
<organism evidence="3 4">
    <name type="scientific">Fusarium tjaetaba</name>
    <dbReference type="NCBI Taxonomy" id="1567544"/>
    <lineage>
        <taxon>Eukaryota</taxon>
        <taxon>Fungi</taxon>
        <taxon>Dikarya</taxon>
        <taxon>Ascomycota</taxon>
        <taxon>Pezizomycotina</taxon>
        <taxon>Sordariomycetes</taxon>
        <taxon>Hypocreomycetidae</taxon>
        <taxon>Hypocreales</taxon>
        <taxon>Nectriaceae</taxon>
        <taxon>Fusarium</taxon>
        <taxon>Fusarium fujikuroi species complex</taxon>
    </lineage>
</organism>
<feature type="region of interest" description="Disordered" evidence="1">
    <location>
        <begin position="280"/>
        <end position="328"/>
    </location>
</feature>
<evidence type="ECO:0000313" key="4">
    <source>
        <dbReference type="Proteomes" id="UP000530670"/>
    </source>
</evidence>
<gene>
    <name evidence="3" type="ORF">FTJAE_685</name>
</gene>
<dbReference type="GeneID" id="59305775"/>
<feature type="domain" description="Heterokaryon incompatibility" evidence="2">
    <location>
        <begin position="1"/>
        <end position="114"/>
    </location>
</feature>
<evidence type="ECO:0000256" key="1">
    <source>
        <dbReference type="SAM" id="MobiDB-lite"/>
    </source>
</evidence>
<dbReference type="EMBL" id="JAAQRI010000017">
    <property type="protein sequence ID" value="KAF5650120.1"/>
    <property type="molecule type" value="Genomic_DNA"/>
</dbReference>
<sequence>MEITREIGLRYLWIDSLCIVQGDHEEWLRESEKMGSVYENAYLVVAAADARDSTEGCFIESARSPRLEIVKIPYVQPSGEPLGSLYAGDWSEETFQDPDENKSLLSTRAWITQEWILARRIVFYTREGIVWSCRTIRSPPSGVNEISHRSELSDWWSLIQTHSSRNLTYFTDRLISLDGIRTEVQKRDHTVYKFGMFEKDLQTQLLWLVCPESHAARPDQSPIPAPSWSWVSRTSSIQFFKDWSMTGPYRDERDKIDCGDVFFEDDVVVITDGTVMKLHPADWDPTTERSRTNIFRRDSDTSTTESETNEQDEDQAAKGLEITDHEEEHTSWYSDIEPDSSVDYYDSYPYILFDDGNIPSQDAGPLFAVYLTRKYLVWPHDKEVQYEQYFIVLEPCLEGPADTYTRVGAGWIANDVRRGLRFQSEKKRRIRIV</sequence>
<dbReference type="Pfam" id="PF06985">
    <property type="entry name" value="HET"/>
    <property type="match status" value="1"/>
</dbReference>
<dbReference type="Proteomes" id="UP000530670">
    <property type="component" value="Unassembled WGS sequence"/>
</dbReference>
<reference evidence="3 4" key="1">
    <citation type="submission" date="2020-05" db="EMBL/GenBank/DDBJ databases">
        <title>Identification and distribution of gene clusters putatively required for synthesis of sphingolipid metabolism inhibitors in phylogenetically diverse species of the filamentous fungus Fusarium.</title>
        <authorList>
            <person name="Kim H.-S."/>
            <person name="Busman M."/>
            <person name="Brown D.W."/>
            <person name="Divon H."/>
            <person name="Uhlig S."/>
            <person name="Proctor R.H."/>
        </authorList>
    </citation>
    <scope>NUCLEOTIDE SEQUENCE [LARGE SCALE GENOMIC DNA]</scope>
    <source>
        <strain evidence="3 4">NRRL 66243</strain>
    </source>
</reference>
<protein>
    <recommendedName>
        <fullName evidence="2">Heterokaryon incompatibility domain-containing protein</fullName>
    </recommendedName>
</protein>